<dbReference type="GO" id="GO:0008170">
    <property type="term" value="F:N-methyltransferase activity"/>
    <property type="evidence" value="ECO:0007669"/>
    <property type="project" value="InterPro"/>
</dbReference>
<comment type="similarity">
    <text evidence="1">Belongs to the N(4)/N(6)-methyltransferase family. N(4) subfamily.</text>
</comment>
<evidence type="ECO:0000256" key="4">
    <source>
        <dbReference type="ARBA" id="ARBA00022679"/>
    </source>
</evidence>
<evidence type="ECO:0000313" key="11">
    <source>
        <dbReference type="EMBL" id="XCM34956.1"/>
    </source>
</evidence>
<keyword evidence="7" id="KW-0238">DNA-binding</keyword>
<dbReference type="AlphaFoldDB" id="A0AAU8J8U0"/>
<dbReference type="Gene3D" id="3.40.50.150">
    <property type="entry name" value="Vaccinia Virus protein VP39"/>
    <property type="match status" value="2"/>
</dbReference>
<dbReference type="GO" id="GO:0032259">
    <property type="term" value="P:methylation"/>
    <property type="evidence" value="ECO:0007669"/>
    <property type="project" value="UniProtKB-KW"/>
</dbReference>
<evidence type="ECO:0000256" key="6">
    <source>
        <dbReference type="ARBA" id="ARBA00022747"/>
    </source>
</evidence>
<keyword evidence="3 11" id="KW-0489">Methyltransferase</keyword>
<dbReference type="REBASE" id="844903">
    <property type="entry name" value="M.Pra2ORF3600P"/>
</dbReference>
<dbReference type="InterPro" id="IPR029063">
    <property type="entry name" value="SAM-dependent_MTases_sf"/>
</dbReference>
<feature type="region of interest" description="Disordered" evidence="9">
    <location>
        <begin position="1"/>
        <end position="25"/>
    </location>
</feature>
<evidence type="ECO:0000256" key="1">
    <source>
        <dbReference type="ARBA" id="ARBA00010203"/>
    </source>
</evidence>
<keyword evidence="6" id="KW-0680">Restriction system</keyword>
<evidence type="ECO:0000256" key="3">
    <source>
        <dbReference type="ARBA" id="ARBA00022603"/>
    </source>
</evidence>
<dbReference type="GO" id="GO:0015667">
    <property type="term" value="F:site-specific DNA-methyltransferase (cytosine-N4-specific) activity"/>
    <property type="evidence" value="ECO:0007669"/>
    <property type="project" value="UniProtKB-EC"/>
</dbReference>
<accession>A0AAU8J8U0</accession>
<name>A0AAU8J8U0_9CYAN</name>
<evidence type="ECO:0000256" key="8">
    <source>
        <dbReference type="ARBA" id="ARBA00049120"/>
    </source>
</evidence>
<reference evidence="11" key="1">
    <citation type="submission" date="2024-07" db="EMBL/GenBank/DDBJ databases">
        <authorList>
            <person name="Kim Y.J."/>
            <person name="Jeong J.Y."/>
        </authorList>
    </citation>
    <scope>NUCLEOTIDE SEQUENCE</scope>
    <source>
        <strain evidence="11">GIHE-MW2</strain>
    </source>
</reference>
<evidence type="ECO:0000256" key="7">
    <source>
        <dbReference type="ARBA" id="ARBA00023125"/>
    </source>
</evidence>
<feature type="domain" description="DNA methylase N-4/N-6" evidence="10">
    <location>
        <begin position="71"/>
        <end position="116"/>
    </location>
</feature>
<dbReference type="EMBL" id="CP159837">
    <property type="protein sequence ID" value="XCM34956.1"/>
    <property type="molecule type" value="Genomic_DNA"/>
</dbReference>
<dbReference type="InterPro" id="IPR002941">
    <property type="entry name" value="DNA_methylase_N4/N6"/>
</dbReference>
<evidence type="ECO:0000256" key="5">
    <source>
        <dbReference type="ARBA" id="ARBA00022691"/>
    </source>
</evidence>
<keyword evidence="5" id="KW-0949">S-adenosyl-L-methionine</keyword>
<dbReference type="EC" id="2.1.1.113" evidence="2"/>
<gene>
    <name evidence="11" type="ORF">ABWT76_003600</name>
</gene>
<keyword evidence="4" id="KW-0808">Transferase</keyword>
<dbReference type="GO" id="GO:0003677">
    <property type="term" value="F:DNA binding"/>
    <property type="evidence" value="ECO:0007669"/>
    <property type="project" value="UniProtKB-KW"/>
</dbReference>
<organism evidence="11">
    <name type="scientific">Planktothricoides raciborskii GIHE-MW2</name>
    <dbReference type="NCBI Taxonomy" id="2792601"/>
    <lineage>
        <taxon>Bacteria</taxon>
        <taxon>Bacillati</taxon>
        <taxon>Cyanobacteriota</taxon>
        <taxon>Cyanophyceae</taxon>
        <taxon>Oscillatoriophycideae</taxon>
        <taxon>Oscillatoriales</taxon>
        <taxon>Oscillatoriaceae</taxon>
        <taxon>Planktothricoides</taxon>
    </lineage>
</organism>
<dbReference type="PROSITE" id="PS00093">
    <property type="entry name" value="N4_MTASE"/>
    <property type="match status" value="1"/>
</dbReference>
<protein>
    <recommendedName>
        <fullName evidence="2">site-specific DNA-methyltransferase (cytosine-N(4)-specific)</fullName>
        <ecNumber evidence="2">2.1.1.113</ecNumber>
    </recommendedName>
</protein>
<dbReference type="InterPro" id="IPR017985">
    <property type="entry name" value="MeTrfase_CN4_CS"/>
</dbReference>
<dbReference type="RefSeq" id="WP_054468763.1">
    <property type="nucleotide sequence ID" value="NZ_CP159837.1"/>
</dbReference>
<comment type="catalytic activity">
    <reaction evidence="8">
        <text>a 2'-deoxycytidine in DNA + S-adenosyl-L-methionine = an N(4)-methyl-2'-deoxycytidine in DNA + S-adenosyl-L-homocysteine + H(+)</text>
        <dbReference type="Rhea" id="RHEA:16857"/>
        <dbReference type="Rhea" id="RHEA-COMP:11369"/>
        <dbReference type="Rhea" id="RHEA-COMP:13674"/>
        <dbReference type="ChEBI" id="CHEBI:15378"/>
        <dbReference type="ChEBI" id="CHEBI:57856"/>
        <dbReference type="ChEBI" id="CHEBI:59789"/>
        <dbReference type="ChEBI" id="CHEBI:85452"/>
        <dbReference type="ChEBI" id="CHEBI:137933"/>
        <dbReference type="EC" id="2.1.1.113"/>
    </reaction>
</comment>
<evidence type="ECO:0000256" key="2">
    <source>
        <dbReference type="ARBA" id="ARBA00012185"/>
    </source>
</evidence>
<dbReference type="SUPFAM" id="SSF53335">
    <property type="entry name" value="S-adenosyl-L-methionine-dependent methyltransferases"/>
    <property type="match status" value="3"/>
</dbReference>
<dbReference type="GO" id="GO:0009307">
    <property type="term" value="P:DNA restriction-modification system"/>
    <property type="evidence" value="ECO:0007669"/>
    <property type="project" value="UniProtKB-KW"/>
</dbReference>
<dbReference type="Pfam" id="PF01555">
    <property type="entry name" value="N6_N4_Mtase"/>
    <property type="match status" value="1"/>
</dbReference>
<proteinExistence type="inferred from homology"/>
<sequence length="448" mass="51912">MFEQLSLFSPETRDSRQRSALPNRTRSFHTNIQESGFDYQELDIGDITFKGGQVESVHRWYRLTPSYSPGLVRFLLKELGISRNHFVLDPFSGRGTTAIECQKHGIKTIGIEINPVLEQVGNKSLKWDTSHLNLLAKYITEVSNLIEAYKNLTIEEVVTEFQTRIPIIHNVFRWWQKPVLKNLIICREILGKAEYFPVQDYLWLAVNKACLDCANIHRNHPTITFDDNHQRDIDVMEEIANNLKIVYDDLINLNAEQRLFSQLNSIRLGNSTDDLKTLIKHPVDFVITSPPYPNRYSYVHQTRPQLHFMEILENVGQATEIDLKAVGGTWGRATSILQNELLPVPREIKPYLCYYEPLQEQSILMCNYATKYFIDMWRHIKLLQQVKSKNFRGAYIVGNSRLSGVEIFTESILGKIFAHEGFDVEKIICFRKRGGKKRLYETAVCIRG</sequence>
<evidence type="ECO:0000259" key="10">
    <source>
        <dbReference type="Pfam" id="PF01555"/>
    </source>
</evidence>
<evidence type="ECO:0000256" key="9">
    <source>
        <dbReference type="SAM" id="MobiDB-lite"/>
    </source>
</evidence>